<feature type="domain" description="Glycine dehydrogenase C-terminal" evidence="12">
    <location>
        <begin position="806"/>
        <end position="927"/>
    </location>
</feature>
<comment type="function">
    <text evidence="2 8">The glycine cleavage system catalyzes the degradation of glycine. The P protein binds the alpha-amino group of glycine through its pyridoxal phosphate cofactor; CO(2) is released and the remaining methylamine moiety is then transferred to the lipoamide cofactor of the H protein.</text>
</comment>
<dbReference type="GO" id="GO:0004375">
    <property type="term" value="F:glycine dehydrogenase (decarboxylating) activity"/>
    <property type="evidence" value="ECO:0007669"/>
    <property type="project" value="UniProtKB-EC"/>
</dbReference>
<dbReference type="OrthoDB" id="9801272at2"/>
<dbReference type="GO" id="GO:0005829">
    <property type="term" value="C:cytosol"/>
    <property type="evidence" value="ECO:0007669"/>
    <property type="project" value="TreeGrafter"/>
</dbReference>
<dbReference type="NCBIfam" id="TIGR00461">
    <property type="entry name" value="gcvP"/>
    <property type="match status" value="1"/>
</dbReference>
<evidence type="ECO:0000256" key="4">
    <source>
        <dbReference type="ARBA" id="ARBA00022898"/>
    </source>
</evidence>
<comment type="similarity">
    <text evidence="3 8">Belongs to the GcvP family.</text>
</comment>
<dbReference type="InterPro" id="IPR015422">
    <property type="entry name" value="PyrdxlP-dep_Trfase_small"/>
</dbReference>
<dbReference type="NCBIfam" id="NF003346">
    <property type="entry name" value="PRK04366.1"/>
    <property type="match status" value="1"/>
</dbReference>
<evidence type="ECO:0000256" key="3">
    <source>
        <dbReference type="ARBA" id="ARBA00010756"/>
    </source>
</evidence>
<dbReference type="EMBL" id="MRCB01000013">
    <property type="protein sequence ID" value="OKH22523.1"/>
    <property type="molecule type" value="Genomic_DNA"/>
</dbReference>
<feature type="domain" description="Glycine cleavage system P-protein N-terminal" evidence="11">
    <location>
        <begin position="33"/>
        <end position="458"/>
    </location>
</feature>
<dbReference type="GO" id="GO:0005960">
    <property type="term" value="C:glycine cleavage complex"/>
    <property type="evidence" value="ECO:0007669"/>
    <property type="project" value="TreeGrafter"/>
</dbReference>
<dbReference type="InterPro" id="IPR003437">
    <property type="entry name" value="GcvP"/>
</dbReference>
<dbReference type="HAMAP" id="MF_00711">
    <property type="entry name" value="GcvP"/>
    <property type="match status" value="1"/>
</dbReference>
<feature type="modified residue" description="N6-(pyridoxal phosphate)lysine" evidence="8 9">
    <location>
        <position position="724"/>
    </location>
</feature>
<dbReference type="STRING" id="1921803.NIES593_12045"/>
<keyword evidence="4 8" id="KW-0663">Pyridoxal phosphate</keyword>
<evidence type="ECO:0000256" key="2">
    <source>
        <dbReference type="ARBA" id="ARBA00003788"/>
    </source>
</evidence>
<dbReference type="InterPro" id="IPR015421">
    <property type="entry name" value="PyrdxlP-dep_Trfase_major"/>
</dbReference>
<dbReference type="SUPFAM" id="SSF53383">
    <property type="entry name" value="PLP-dependent transferases"/>
    <property type="match status" value="2"/>
</dbReference>
<evidence type="ECO:0000256" key="9">
    <source>
        <dbReference type="PIRSR" id="PIRSR603437-50"/>
    </source>
</evidence>
<reference evidence="13 14" key="1">
    <citation type="submission" date="2016-11" db="EMBL/GenBank/DDBJ databases">
        <title>Draft Genome Sequences of Nine Cyanobacterial Strains from Diverse Habitats.</title>
        <authorList>
            <person name="Zhu T."/>
            <person name="Hou S."/>
            <person name="Lu X."/>
            <person name="Hess W.R."/>
        </authorList>
    </citation>
    <scope>NUCLEOTIDE SEQUENCE [LARGE SCALE GENOMIC DNA]</scope>
    <source>
        <strain evidence="13 14">NIES-593</strain>
    </source>
</reference>
<dbReference type="InterPro" id="IPR049315">
    <property type="entry name" value="GDC-P_N"/>
</dbReference>
<sequence length="987" mass="108815">MPNLEIAVDRQTNQRQHPLSPETSLAPTDSFVKRHIGPSSNEIEQMLEVLGFSSLEQLIEKTVPAAIRLAQPLQLPEAQSEYAALAQLKSIASKNQIFRSYIGMGYYDCIIPPVIERNILENPGWYTAYTPYQAEIAQGRLEALLNFQTMIIELTGLEIANASLLDEGTAAAEAMSMSYGLSKKGANAFFVSSSCHPQTIEVVKTRANPLGIEVIVGDHRLFNFERPVFGVLLQYPATDGTIYNYREFINKAHEAGALVTVAADLLSLALLTPPGEFGADIAVGNTQRFGVPLGYGGPHAAYFATKEEYKRQIPGRIVGVSKDAQGKPALRLALQTREQHIRRDKATSNICTAQVLLAVIASMYAVYHGSEGIRKIAQRVHRLAVILAEGLKRLDYKIESEPFFDTLRVGVGNGKARAIIRAAEARQINLRYFDEDSIGISLDETTTVPDLIDLWQIFARQEALPFSLEELLQEAEFEFPATFTRTSSYLTDPVFNRYHSETELLRYLHRLESKDLALNTSMIPLGSCTMKLNATAEMMPVTWAEFGKLHPFVPLTQAEGYQILFQQLESWLAEITGFDGISLQPNAGSQGEYAGLQVIRKYHQTRGEGHRNICLIPESAHGTNPASAVMCGMKVVAVNCDRDGNIDLDDLKAKADKHRDNLAALMVTYPSTHGVFEEGIVEICEIVHRHGGQVYMDGANMNAQVGLCRPADFGADVCHLNLHKTFCIPHGGGGPGMGPIGVKAHLVPFLPEISVGTNGYLFENNSNDQPKQSIGAISAAPWGSSSILTISWMYIAMMGSQGLTEATKVAILNANYIAHRLASYYPVLFKGKEGTVAHECVIDLRPLKKQAGIQVEDVAKRLMDYGFHAPTVSWPVPGTMMVEPTESESKDELDRFCDAMIAIYQEVEAIAQGKIDPENNPLKNAPHTAEVLIAGEWNRPYSREQAAYPAPWTKEYKFWPPVGRIDNAYGDRNLVCSCEGMEAYKEG</sequence>
<feature type="region of interest" description="Disordered" evidence="10">
    <location>
        <begin position="1"/>
        <end position="31"/>
    </location>
</feature>
<feature type="compositionally biased region" description="Polar residues" evidence="10">
    <location>
        <begin position="10"/>
        <end position="27"/>
    </location>
</feature>
<dbReference type="Pfam" id="PF21478">
    <property type="entry name" value="GcvP2_C"/>
    <property type="match status" value="1"/>
</dbReference>
<dbReference type="FunFam" id="3.90.1150.10:FF:000007">
    <property type="entry name" value="Glycine dehydrogenase (decarboxylating), mitochondrial"/>
    <property type="match status" value="1"/>
</dbReference>
<dbReference type="Pfam" id="PF02347">
    <property type="entry name" value="GDC-P"/>
    <property type="match status" value="2"/>
</dbReference>
<evidence type="ECO:0000256" key="8">
    <source>
        <dbReference type="HAMAP-Rule" id="MF_00711"/>
    </source>
</evidence>
<name>A0A1U7HG12_9CYAN</name>
<comment type="catalytic activity">
    <reaction evidence="7 8">
        <text>N(6)-[(R)-lipoyl]-L-lysyl-[glycine-cleavage complex H protein] + glycine + H(+) = N(6)-[(R)-S(8)-aminomethyldihydrolipoyl]-L-lysyl-[glycine-cleavage complex H protein] + CO2</text>
        <dbReference type="Rhea" id="RHEA:24304"/>
        <dbReference type="Rhea" id="RHEA-COMP:10494"/>
        <dbReference type="Rhea" id="RHEA-COMP:10495"/>
        <dbReference type="ChEBI" id="CHEBI:15378"/>
        <dbReference type="ChEBI" id="CHEBI:16526"/>
        <dbReference type="ChEBI" id="CHEBI:57305"/>
        <dbReference type="ChEBI" id="CHEBI:83099"/>
        <dbReference type="ChEBI" id="CHEBI:83143"/>
        <dbReference type="EC" id="1.4.4.2"/>
    </reaction>
</comment>
<evidence type="ECO:0000256" key="6">
    <source>
        <dbReference type="ARBA" id="ARBA00046415"/>
    </source>
</evidence>
<dbReference type="GO" id="GO:0016594">
    <property type="term" value="F:glycine binding"/>
    <property type="evidence" value="ECO:0007669"/>
    <property type="project" value="TreeGrafter"/>
</dbReference>
<dbReference type="FunFam" id="3.90.1150.10:FF:000025">
    <property type="entry name" value="Glycine cleavage system P protein"/>
    <property type="match status" value="1"/>
</dbReference>
<evidence type="ECO:0000259" key="12">
    <source>
        <dbReference type="Pfam" id="PF21478"/>
    </source>
</evidence>
<dbReference type="FunFam" id="3.40.640.10:FF:000005">
    <property type="entry name" value="Glycine dehydrogenase (decarboxylating), mitochondrial"/>
    <property type="match status" value="1"/>
</dbReference>
<evidence type="ECO:0000259" key="11">
    <source>
        <dbReference type="Pfam" id="PF02347"/>
    </source>
</evidence>
<comment type="cofactor">
    <cofactor evidence="1 8 9">
        <name>pyridoxal 5'-phosphate</name>
        <dbReference type="ChEBI" id="CHEBI:597326"/>
    </cofactor>
</comment>
<dbReference type="CDD" id="cd00613">
    <property type="entry name" value="GDC-P"/>
    <property type="match status" value="2"/>
</dbReference>
<evidence type="ECO:0000256" key="5">
    <source>
        <dbReference type="ARBA" id="ARBA00023002"/>
    </source>
</evidence>
<protein>
    <recommendedName>
        <fullName evidence="8">Glycine dehydrogenase (decarboxylating)</fullName>
        <ecNumber evidence="8">1.4.4.2</ecNumber>
    </recommendedName>
    <alternativeName>
        <fullName evidence="8">Glycine cleavage system P-protein</fullName>
    </alternativeName>
    <alternativeName>
        <fullName evidence="8">Glycine decarboxylase</fullName>
    </alternativeName>
    <alternativeName>
        <fullName evidence="8">Glycine dehydrogenase (aminomethyl-transferring)</fullName>
    </alternativeName>
</protein>
<dbReference type="Gene3D" id="3.90.1150.10">
    <property type="entry name" value="Aspartate Aminotransferase, domain 1"/>
    <property type="match status" value="2"/>
</dbReference>
<dbReference type="GO" id="GO:0019464">
    <property type="term" value="P:glycine decarboxylation via glycine cleavage system"/>
    <property type="evidence" value="ECO:0007669"/>
    <property type="project" value="UniProtKB-UniRule"/>
</dbReference>
<dbReference type="PANTHER" id="PTHR11773">
    <property type="entry name" value="GLYCINE DEHYDROGENASE, DECARBOXYLATING"/>
    <property type="match status" value="1"/>
</dbReference>
<dbReference type="Proteomes" id="UP000186868">
    <property type="component" value="Unassembled WGS sequence"/>
</dbReference>
<comment type="caution">
    <text evidence="13">The sequence shown here is derived from an EMBL/GenBank/DDBJ whole genome shotgun (WGS) entry which is preliminary data.</text>
</comment>
<dbReference type="FunFam" id="3.40.640.10:FF:000007">
    <property type="entry name" value="glycine dehydrogenase (Decarboxylating), mitochondrial"/>
    <property type="match status" value="1"/>
</dbReference>
<dbReference type="Gene3D" id="3.40.640.10">
    <property type="entry name" value="Type I PLP-dependent aspartate aminotransferase-like (Major domain)"/>
    <property type="match status" value="2"/>
</dbReference>
<keyword evidence="14" id="KW-1185">Reference proteome</keyword>
<dbReference type="RefSeq" id="WP_073599819.1">
    <property type="nucleotide sequence ID" value="NZ_MRCB01000013.1"/>
</dbReference>
<evidence type="ECO:0000313" key="13">
    <source>
        <dbReference type="EMBL" id="OKH22523.1"/>
    </source>
</evidence>
<dbReference type="GO" id="GO:0030170">
    <property type="term" value="F:pyridoxal phosphate binding"/>
    <property type="evidence" value="ECO:0007669"/>
    <property type="project" value="TreeGrafter"/>
</dbReference>
<gene>
    <name evidence="8" type="primary">gcvP</name>
    <name evidence="13" type="ORF">NIES593_12045</name>
</gene>
<dbReference type="InterPro" id="IPR049316">
    <property type="entry name" value="GDC-P_C"/>
</dbReference>
<proteinExistence type="inferred from homology"/>
<dbReference type="InterPro" id="IPR020581">
    <property type="entry name" value="GDC_P"/>
</dbReference>
<dbReference type="InterPro" id="IPR015424">
    <property type="entry name" value="PyrdxlP-dep_Trfase"/>
</dbReference>
<evidence type="ECO:0000256" key="10">
    <source>
        <dbReference type="SAM" id="MobiDB-lite"/>
    </source>
</evidence>
<evidence type="ECO:0000256" key="1">
    <source>
        <dbReference type="ARBA" id="ARBA00001933"/>
    </source>
</evidence>
<accession>A0A1U7HG12</accession>
<organism evidence="13 14">
    <name type="scientific">Hydrococcus rivularis NIES-593</name>
    <dbReference type="NCBI Taxonomy" id="1921803"/>
    <lineage>
        <taxon>Bacteria</taxon>
        <taxon>Bacillati</taxon>
        <taxon>Cyanobacteriota</taxon>
        <taxon>Cyanophyceae</taxon>
        <taxon>Pleurocapsales</taxon>
        <taxon>Hydrococcaceae</taxon>
        <taxon>Hydrococcus</taxon>
    </lineage>
</organism>
<evidence type="ECO:0000256" key="7">
    <source>
        <dbReference type="ARBA" id="ARBA00049026"/>
    </source>
</evidence>
<keyword evidence="5 8" id="KW-0560">Oxidoreductase</keyword>
<dbReference type="AlphaFoldDB" id="A0A1U7HG12"/>
<dbReference type="PANTHER" id="PTHR11773:SF1">
    <property type="entry name" value="GLYCINE DEHYDROGENASE (DECARBOXYLATING), MITOCHONDRIAL"/>
    <property type="match status" value="1"/>
</dbReference>
<feature type="domain" description="Glycine cleavage system P-protein N-terminal" evidence="11">
    <location>
        <begin position="630"/>
        <end position="757"/>
    </location>
</feature>
<evidence type="ECO:0000313" key="14">
    <source>
        <dbReference type="Proteomes" id="UP000186868"/>
    </source>
</evidence>
<comment type="subunit">
    <text evidence="6">Homodimer. The glycine cleavage system is composed of four proteins: P, T, L and H.</text>
</comment>
<dbReference type="EC" id="1.4.4.2" evidence="8"/>